<name>A0ABP7K4P9_9RHOB</name>
<gene>
    <name evidence="10" type="ORF">GCM10022404_14800</name>
</gene>
<feature type="transmembrane region" description="Helical" evidence="8">
    <location>
        <begin position="20"/>
        <end position="38"/>
    </location>
</feature>
<accession>A0ABP7K4P9</accession>
<comment type="caution">
    <text evidence="10">The sequence shown here is derived from an EMBL/GenBank/DDBJ whole genome shotgun (WGS) entry which is preliminary data.</text>
</comment>
<evidence type="ECO:0000256" key="4">
    <source>
        <dbReference type="ARBA" id="ARBA00023002"/>
    </source>
</evidence>
<dbReference type="InterPro" id="IPR051689">
    <property type="entry name" value="Sterol_desaturase/TMEM195"/>
</dbReference>
<sequence length="342" mass="38716">MDAITAFFTDLAGSIAGPKSRLWPVYLLITVGLCYIVYRRRRISTPFLAWLFPKSVYSHPSNRVDVKVFAFNTLLGALGLFNLVFLSATIAGSMVGKIPSPLALSPFNPVVIGALLLIITDFSTYWVHRLHHQIHLLWPFHALHHSAEVMTPLTVYRKHPIYDVISDLATGLLVGVLQGVFLVLFDQMPGYLTLVGVNLGYVLFHFAGSNIRHSHVWLSFGPRLEHIFISPAQHQIHHSLDPRHHNQNYGEVLAIWDWMFGTLYVTHEEEALEFGLADEEGNRLRQPHDSLRAALVVPLRDALTQWRRLRTRRRATPRQTAPQVTPQTTPDTPDPSTPPRTN</sequence>
<dbReference type="PANTHER" id="PTHR21624">
    <property type="entry name" value="STEROL DESATURASE-RELATED PROTEIN"/>
    <property type="match status" value="1"/>
</dbReference>
<keyword evidence="11" id="KW-1185">Reference proteome</keyword>
<evidence type="ECO:0000256" key="8">
    <source>
        <dbReference type="SAM" id="Phobius"/>
    </source>
</evidence>
<evidence type="ECO:0000256" key="3">
    <source>
        <dbReference type="ARBA" id="ARBA00022989"/>
    </source>
</evidence>
<evidence type="ECO:0000256" key="5">
    <source>
        <dbReference type="ARBA" id="ARBA00023098"/>
    </source>
</evidence>
<evidence type="ECO:0000256" key="7">
    <source>
        <dbReference type="SAM" id="MobiDB-lite"/>
    </source>
</evidence>
<dbReference type="PANTHER" id="PTHR21624:SF1">
    <property type="entry name" value="ALKYLGLYCEROL MONOOXYGENASE"/>
    <property type="match status" value="1"/>
</dbReference>
<feature type="compositionally biased region" description="Pro residues" evidence="7">
    <location>
        <begin position="332"/>
        <end position="342"/>
    </location>
</feature>
<keyword evidence="3 8" id="KW-1133">Transmembrane helix</keyword>
<keyword evidence="6 8" id="KW-0472">Membrane</keyword>
<keyword evidence="2 8" id="KW-0812">Transmembrane</keyword>
<feature type="compositionally biased region" description="Low complexity" evidence="7">
    <location>
        <begin position="317"/>
        <end position="331"/>
    </location>
</feature>
<comment type="subcellular location">
    <subcellularLocation>
        <location evidence="1">Endomembrane system</location>
        <topology evidence="1">Multi-pass membrane protein</topology>
    </subcellularLocation>
</comment>
<proteinExistence type="predicted"/>
<reference evidence="11" key="1">
    <citation type="journal article" date="2019" name="Int. J. Syst. Evol. Microbiol.">
        <title>The Global Catalogue of Microorganisms (GCM) 10K type strain sequencing project: providing services to taxonomists for standard genome sequencing and annotation.</title>
        <authorList>
            <consortium name="The Broad Institute Genomics Platform"/>
            <consortium name="The Broad Institute Genome Sequencing Center for Infectious Disease"/>
            <person name="Wu L."/>
            <person name="Ma J."/>
        </authorList>
    </citation>
    <scope>NUCLEOTIDE SEQUENCE [LARGE SCALE GENOMIC DNA]</scope>
    <source>
        <strain evidence="11">JCM 17190</strain>
    </source>
</reference>
<dbReference type="Proteomes" id="UP001399917">
    <property type="component" value="Unassembled WGS sequence"/>
</dbReference>
<feature type="transmembrane region" description="Helical" evidence="8">
    <location>
        <begin position="107"/>
        <end position="127"/>
    </location>
</feature>
<evidence type="ECO:0000313" key="11">
    <source>
        <dbReference type="Proteomes" id="UP001399917"/>
    </source>
</evidence>
<evidence type="ECO:0000256" key="2">
    <source>
        <dbReference type="ARBA" id="ARBA00022692"/>
    </source>
</evidence>
<keyword evidence="5" id="KW-0443">Lipid metabolism</keyword>
<dbReference type="Pfam" id="PF04116">
    <property type="entry name" value="FA_hydroxylase"/>
    <property type="match status" value="1"/>
</dbReference>
<keyword evidence="4" id="KW-0560">Oxidoreductase</keyword>
<feature type="transmembrane region" description="Helical" evidence="8">
    <location>
        <begin position="69"/>
        <end position="95"/>
    </location>
</feature>
<feature type="transmembrane region" description="Helical" evidence="8">
    <location>
        <begin position="164"/>
        <end position="185"/>
    </location>
</feature>
<evidence type="ECO:0000313" key="10">
    <source>
        <dbReference type="EMBL" id="GAA3865544.1"/>
    </source>
</evidence>
<dbReference type="InterPro" id="IPR006694">
    <property type="entry name" value="Fatty_acid_hydroxylase"/>
</dbReference>
<evidence type="ECO:0000256" key="1">
    <source>
        <dbReference type="ARBA" id="ARBA00004127"/>
    </source>
</evidence>
<feature type="region of interest" description="Disordered" evidence="7">
    <location>
        <begin position="308"/>
        <end position="342"/>
    </location>
</feature>
<dbReference type="RefSeq" id="WP_344845794.1">
    <property type="nucleotide sequence ID" value="NZ_BAABDF010000006.1"/>
</dbReference>
<evidence type="ECO:0000256" key="6">
    <source>
        <dbReference type="ARBA" id="ARBA00023136"/>
    </source>
</evidence>
<evidence type="ECO:0000259" key="9">
    <source>
        <dbReference type="Pfam" id="PF04116"/>
    </source>
</evidence>
<protein>
    <submittedName>
        <fullName evidence="10">Sterol desaturase family protein</fullName>
    </submittedName>
</protein>
<dbReference type="EMBL" id="BAABDF010000006">
    <property type="protein sequence ID" value="GAA3865544.1"/>
    <property type="molecule type" value="Genomic_DNA"/>
</dbReference>
<organism evidence="10 11">
    <name type="scientific">Celeribacter arenosi</name>
    <dbReference type="NCBI Taxonomy" id="792649"/>
    <lineage>
        <taxon>Bacteria</taxon>
        <taxon>Pseudomonadati</taxon>
        <taxon>Pseudomonadota</taxon>
        <taxon>Alphaproteobacteria</taxon>
        <taxon>Rhodobacterales</taxon>
        <taxon>Roseobacteraceae</taxon>
        <taxon>Celeribacter</taxon>
    </lineage>
</organism>
<feature type="transmembrane region" description="Helical" evidence="8">
    <location>
        <begin position="191"/>
        <end position="208"/>
    </location>
</feature>
<feature type="domain" description="Fatty acid hydroxylase" evidence="9">
    <location>
        <begin position="114"/>
        <end position="262"/>
    </location>
</feature>